<dbReference type="GO" id="GO:0019432">
    <property type="term" value="P:triglyceride biosynthetic process"/>
    <property type="evidence" value="ECO:0007669"/>
    <property type="project" value="TreeGrafter"/>
</dbReference>
<protein>
    <recommendedName>
        <fullName evidence="14">Acyltransferase</fullName>
        <ecNumber evidence="14">2.3.1.-</ecNumber>
    </recommendedName>
</protein>
<feature type="transmembrane region" description="Helical" evidence="14">
    <location>
        <begin position="92"/>
        <end position="111"/>
    </location>
</feature>
<comment type="pathway">
    <text evidence="2">Glycerolipid metabolism; triacylglycerol biosynthesis.</text>
</comment>
<evidence type="ECO:0000256" key="1">
    <source>
        <dbReference type="ARBA" id="ARBA00004477"/>
    </source>
</evidence>
<accession>A0A150G2M4</accession>
<dbReference type="EC" id="2.3.1.-" evidence="14"/>
<keyword evidence="6 14" id="KW-0808">Transferase</keyword>
<keyword evidence="7 14" id="KW-0812">Transmembrane</keyword>
<keyword evidence="9 14" id="KW-0256">Endoplasmic reticulum</keyword>
<organism evidence="15 16">
    <name type="scientific">Gonium pectorale</name>
    <name type="common">Green alga</name>
    <dbReference type="NCBI Taxonomy" id="33097"/>
    <lineage>
        <taxon>Eukaryota</taxon>
        <taxon>Viridiplantae</taxon>
        <taxon>Chlorophyta</taxon>
        <taxon>core chlorophytes</taxon>
        <taxon>Chlorophyceae</taxon>
        <taxon>CS clade</taxon>
        <taxon>Chlamydomonadales</taxon>
        <taxon>Volvocaceae</taxon>
        <taxon>Gonium</taxon>
    </lineage>
</organism>
<dbReference type="PANTHER" id="PTHR12317">
    <property type="entry name" value="DIACYLGLYCEROL O-ACYLTRANSFERASE"/>
    <property type="match status" value="1"/>
</dbReference>
<keyword evidence="5" id="KW-0444">Lipid biosynthesis</keyword>
<evidence type="ECO:0000256" key="3">
    <source>
        <dbReference type="ARBA" id="ARBA00005189"/>
    </source>
</evidence>
<dbReference type="Proteomes" id="UP000075714">
    <property type="component" value="Unassembled WGS sequence"/>
</dbReference>
<evidence type="ECO:0000256" key="12">
    <source>
        <dbReference type="ARBA" id="ARBA00023136"/>
    </source>
</evidence>
<keyword evidence="11" id="KW-0443">Lipid metabolism</keyword>
<dbReference type="STRING" id="33097.A0A150G2M4"/>
<dbReference type="GO" id="GO:0005789">
    <property type="term" value="C:endoplasmic reticulum membrane"/>
    <property type="evidence" value="ECO:0007669"/>
    <property type="project" value="UniProtKB-SubCell"/>
</dbReference>
<keyword evidence="8" id="KW-0319">Glycerol metabolism</keyword>
<sequence length="322" mass="35427">MRGASATLVSAASVLQDKVNRDAFAARMVCTWFLLTAIAQLWLWPLFVAGLWYAKNVWLTAAFLGWSVWRVMASYFPASLVKTAELDPAGHYLFAVHPHGIIAISTWLSFVTDATGFSRAFPGVDPRAATLESNFRLPLLREYLLLHGMCGAARDSLRRVLTGRPGRSVVLVVGGAAEALLAAPGSYDLVLRSRKGFVRLALETGASLVPVIAFGETDDFHTYIPPPNSTASKVIKAIRRWSRVSTPLCWGVGLFSGRGMLPLQTPLITVVGKPVPVERVAAPSPDQVDELHRRYTQELLQLWAENREKYGKGVRREMTVVQ</sequence>
<keyword evidence="16" id="KW-1185">Reference proteome</keyword>
<dbReference type="GO" id="GO:0006071">
    <property type="term" value="P:glycerol metabolic process"/>
    <property type="evidence" value="ECO:0007669"/>
    <property type="project" value="UniProtKB-KW"/>
</dbReference>
<evidence type="ECO:0000313" key="15">
    <source>
        <dbReference type="EMBL" id="KXZ44041.1"/>
    </source>
</evidence>
<proteinExistence type="inferred from homology"/>
<dbReference type="InterPro" id="IPR007130">
    <property type="entry name" value="DAGAT"/>
</dbReference>
<dbReference type="GO" id="GO:0004144">
    <property type="term" value="F:diacylglycerol O-acyltransferase activity"/>
    <property type="evidence" value="ECO:0007669"/>
    <property type="project" value="TreeGrafter"/>
</dbReference>
<evidence type="ECO:0000256" key="6">
    <source>
        <dbReference type="ARBA" id="ARBA00022679"/>
    </source>
</evidence>
<evidence type="ECO:0000256" key="11">
    <source>
        <dbReference type="ARBA" id="ARBA00023098"/>
    </source>
</evidence>
<dbReference type="AlphaFoldDB" id="A0A150G2M4"/>
<evidence type="ECO:0000256" key="7">
    <source>
        <dbReference type="ARBA" id="ARBA00022692"/>
    </source>
</evidence>
<comment type="similarity">
    <text evidence="4 14">Belongs to the diacylglycerol acyltransferase family.</text>
</comment>
<keyword evidence="13" id="KW-0012">Acyltransferase</keyword>
<dbReference type="PANTHER" id="PTHR12317:SF0">
    <property type="entry name" value="ACYLTRANSFERASE"/>
    <property type="match status" value="1"/>
</dbReference>
<evidence type="ECO:0000256" key="5">
    <source>
        <dbReference type="ARBA" id="ARBA00022516"/>
    </source>
</evidence>
<dbReference type="Pfam" id="PF03982">
    <property type="entry name" value="DAGAT"/>
    <property type="match status" value="1"/>
</dbReference>
<evidence type="ECO:0000256" key="10">
    <source>
        <dbReference type="ARBA" id="ARBA00022989"/>
    </source>
</evidence>
<keyword evidence="12 14" id="KW-0472">Membrane</keyword>
<evidence type="ECO:0000313" key="16">
    <source>
        <dbReference type="Proteomes" id="UP000075714"/>
    </source>
</evidence>
<evidence type="ECO:0000256" key="8">
    <source>
        <dbReference type="ARBA" id="ARBA00022798"/>
    </source>
</evidence>
<evidence type="ECO:0000256" key="9">
    <source>
        <dbReference type="ARBA" id="ARBA00022824"/>
    </source>
</evidence>
<dbReference type="CDD" id="cd07987">
    <property type="entry name" value="LPLAT_MGAT-like"/>
    <property type="match status" value="1"/>
</dbReference>
<dbReference type="OrthoDB" id="264532at2759"/>
<comment type="pathway">
    <text evidence="3">Lipid metabolism.</text>
</comment>
<evidence type="ECO:0000256" key="2">
    <source>
        <dbReference type="ARBA" id="ARBA00004771"/>
    </source>
</evidence>
<evidence type="ECO:0000256" key="13">
    <source>
        <dbReference type="ARBA" id="ARBA00023315"/>
    </source>
</evidence>
<comment type="caution">
    <text evidence="15">The sequence shown here is derived from an EMBL/GenBank/DDBJ whole genome shotgun (WGS) entry which is preliminary data.</text>
</comment>
<gene>
    <name evidence="15" type="ORF">GPECTOR_75g765</name>
</gene>
<evidence type="ECO:0000256" key="14">
    <source>
        <dbReference type="RuleBase" id="RU367023"/>
    </source>
</evidence>
<dbReference type="EMBL" id="LSYV01000076">
    <property type="protein sequence ID" value="KXZ44041.1"/>
    <property type="molecule type" value="Genomic_DNA"/>
</dbReference>
<evidence type="ECO:0000256" key="4">
    <source>
        <dbReference type="ARBA" id="ARBA00005420"/>
    </source>
</evidence>
<feature type="transmembrane region" description="Helical" evidence="14">
    <location>
        <begin position="32"/>
        <end position="54"/>
    </location>
</feature>
<reference evidence="16" key="1">
    <citation type="journal article" date="2016" name="Nat. Commun.">
        <title>The Gonium pectorale genome demonstrates co-option of cell cycle regulation during the evolution of multicellularity.</title>
        <authorList>
            <person name="Hanschen E.R."/>
            <person name="Marriage T.N."/>
            <person name="Ferris P.J."/>
            <person name="Hamaji T."/>
            <person name="Toyoda A."/>
            <person name="Fujiyama A."/>
            <person name="Neme R."/>
            <person name="Noguchi H."/>
            <person name="Minakuchi Y."/>
            <person name="Suzuki M."/>
            <person name="Kawai-Toyooka H."/>
            <person name="Smith D.R."/>
            <person name="Sparks H."/>
            <person name="Anderson J."/>
            <person name="Bakaric R."/>
            <person name="Luria V."/>
            <person name="Karger A."/>
            <person name="Kirschner M.W."/>
            <person name="Durand P.M."/>
            <person name="Michod R.E."/>
            <person name="Nozaki H."/>
            <person name="Olson B.J."/>
        </authorList>
    </citation>
    <scope>NUCLEOTIDE SEQUENCE [LARGE SCALE GENOMIC DNA]</scope>
    <source>
        <strain evidence="16">NIES-2863</strain>
    </source>
</reference>
<keyword evidence="10 14" id="KW-1133">Transmembrane helix</keyword>
<comment type="subcellular location">
    <subcellularLocation>
        <location evidence="1 14">Endoplasmic reticulum membrane</location>
        <topology evidence="1 14">Multi-pass membrane protein</topology>
    </subcellularLocation>
</comment>
<name>A0A150G2M4_GONPE</name>